<sequence length="287" mass="29995">MRYPPFIFLTAVAGITVVQGTCFVPNGTDRHALTNIENNRYEPCEGNGHSMCCNVVSGDKCQADGLCWNEGGRLTWRESCTDPTWQSPKCVKLCISDDYPGLVGLGVLTMGMVETEGVGATGTDVVVTKCADGSYCCGNNKNATDCCTAGKGVKIVDGEVVTMSSATASGSMTTSTSSSIPTASSVGSSSSEPSSNQAGVIGGAVGGGVGAVVLALAAWFFWYKSRKRNTGARGDVADMTQSYVAVSQEAKYPTVVEAPSYYPPVEMPGEGHPVELESESMRPTSRR</sequence>
<organism evidence="4 5">
    <name type="scientific">Colletotrichum noveboracense</name>
    <dbReference type="NCBI Taxonomy" id="2664923"/>
    <lineage>
        <taxon>Eukaryota</taxon>
        <taxon>Fungi</taxon>
        <taxon>Dikarya</taxon>
        <taxon>Ascomycota</taxon>
        <taxon>Pezizomycotina</taxon>
        <taxon>Sordariomycetes</taxon>
        <taxon>Hypocreomycetidae</taxon>
        <taxon>Glomerellales</taxon>
        <taxon>Glomerellaceae</taxon>
        <taxon>Colletotrichum</taxon>
        <taxon>Colletotrichum gloeosporioides species complex</taxon>
    </lineage>
</organism>
<feature type="signal peptide" evidence="3">
    <location>
        <begin position="1"/>
        <end position="20"/>
    </location>
</feature>
<evidence type="ECO:0000256" key="3">
    <source>
        <dbReference type="SAM" id="SignalP"/>
    </source>
</evidence>
<feature type="transmembrane region" description="Helical" evidence="2">
    <location>
        <begin position="198"/>
        <end position="223"/>
    </location>
</feature>
<keyword evidence="5" id="KW-1185">Reference proteome</keyword>
<accession>A0A9W4S3G9</accession>
<evidence type="ECO:0000313" key="4">
    <source>
        <dbReference type="EMBL" id="CAI0652413.1"/>
    </source>
</evidence>
<keyword evidence="2" id="KW-0812">Transmembrane</keyword>
<dbReference type="AlphaFoldDB" id="A0A9W4S3G9"/>
<keyword evidence="3" id="KW-0732">Signal</keyword>
<evidence type="ECO:0000256" key="1">
    <source>
        <dbReference type="SAM" id="MobiDB-lite"/>
    </source>
</evidence>
<gene>
    <name evidence="4" type="ORF">CGXH109_LOCUS116662</name>
</gene>
<dbReference type="EMBL" id="CAMGZC010001332">
    <property type="protein sequence ID" value="CAI0652413.1"/>
    <property type="molecule type" value="Genomic_DNA"/>
</dbReference>
<keyword evidence="2" id="KW-0472">Membrane</keyword>
<evidence type="ECO:0000256" key="2">
    <source>
        <dbReference type="SAM" id="Phobius"/>
    </source>
</evidence>
<reference evidence="4" key="1">
    <citation type="submission" date="2022-08" db="EMBL/GenBank/DDBJ databases">
        <authorList>
            <person name="Giroux E."/>
            <person name="Giroux E."/>
        </authorList>
    </citation>
    <scope>NUCLEOTIDE SEQUENCE</scope>
    <source>
        <strain evidence="4">H1091258</strain>
    </source>
</reference>
<evidence type="ECO:0000313" key="5">
    <source>
        <dbReference type="Proteomes" id="UP001152533"/>
    </source>
</evidence>
<feature type="region of interest" description="Disordered" evidence="1">
    <location>
        <begin position="263"/>
        <end position="287"/>
    </location>
</feature>
<protein>
    <submittedName>
        <fullName evidence="4">Uncharacterized protein</fullName>
    </submittedName>
</protein>
<keyword evidence="2" id="KW-1133">Transmembrane helix</keyword>
<feature type="chain" id="PRO_5040772200" evidence="3">
    <location>
        <begin position="21"/>
        <end position="287"/>
    </location>
</feature>
<feature type="region of interest" description="Disordered" evidence="1">
    <location>
        <begin position="167"/>
        <end position="197"/>
    </location>
</feature>
<name>A0A9W4S3G9_9PEZI</name>
<comment type="caution">
    <text evidence="4">The sequence shown here is derived from an EMBL/GenBank/DDBJ whole genome shotgun (WGS) entry which is preliminary data.</text>
</comment>
<proteinExistence type="predicted"/>
<dbReference type="Proteomes" id="UP001152533">
    <property type="component" value="Unassembled WGS sequence"/>
</dbReference>